<evidence type="ECO:0000256" key="5">
    <source>
        <dbReference type="ARBA" id="ARBA00049288"/>
    </source>
</evidence>
<dbReference type="InterPro" id="IPR016143">
    <property type="entry name" value="Citrate_synth-like_sm_a-sub"/>
</dbReference>
<name>A0ABV6RJ45_9GAMM</name>
<evidence type="ECO:0000256" key="2">
    <source>
        <dbReference type="ARBA" id="ARBA00010566"/>
    </source>
</evidence>
<dbReference type="PROSITE" id="PS00480">
    <property type="entry name" value="CITRATE_SYNTHASE"/>
    <property type="match status" value="1"/>
</dbReference>
<dbReference type="InterPro" id="IPR016142">
    <property type="entry name" value="Citrate_synth-like_lrg_a-sub"/>
</dbReference>
<reference evidence="10 11" key="1">
    <citation type="submission" date="2024-09" db="EMBL/GenBank/DDBJ databases">
        <authorList>
            <person name="Sun Q."/>
            <person name="Mori K."/>
        </authorList>
    </citation>
    <scope>NUCLEOTIDE SEQUENCE [LARGE SCALE GENOMIC DNA]</scope>
    <source>
        <strain evidence="10 11">KCTC 23076</strain>
    </source>
</reference>
<comment type="pathway">
    <text evidence="1 8">Carbohydrate metabolism; tricarboxylic acid cycle; isocitrate from oxaloacetate: step 1/2.</text>
</comment>
<comment type="caution">
    <text evidence="10">The sequence shown here is derived from an EMBL/GenBank/DDBJ whole genome shotgun (WGS) entry which is preliminary data.</text>
</comment>
<dbReference type="InterPro" id="IPR036969">
    <property type="entry name" value="Citrate_synthase_sf"/>
</dbReference>
<evidence type="ECO:0000256" key="3">
    <source>
        <dbReference type="ARBA" id="ARBA00022532"/>
    </source>
</evidence>
<dbReference type="InterPro" id="IPR024176">
    <property type="entry name" value="Citrate_synthase_bac-typ"/>
</dbReference>
<dbReference type="PANTHER" id="PTHR42871:SF1">
    <property type="entry name" value="CITRATE SYNTHASE"/>
    <property type="match status" value="1"/>
</dbReference>
<dbReference type="Proteomes" id="UP001589896">
    <property type="component" value="Unassembled WGS sequence"/>
</dbReference>
<dbReference type="Pfam" id="PF00285">
    <property type="entry name" value="Citrate_synt"/>
    <property type="match status" value="1"/>
</dbReference>
<evidence type="ECO:0000256" key="7">
    <source>
        <dbReference type="PIRNR" id="PIRNR001369"/>
    </source>
</evidence>
<dbReference type="EMBL" id="JBHLTG010000001">
    <property type="protein sequence ID" value="MFC0676997.1"/>
    <property type="molecule type" value="Genomic_DNA"/>
</dbReference>
<sequence>MPTEECPVSVSDLSTLQQATLTAGDRDVSLPVQHPTVGAPCIDIAKLPKETGCFTYDPGFTATASCKSAITYIDGDEGVLLYRGYPIEQLAEKSSFLEVAYLLMNGELPTTEQFASFEHEVTHHTMMHEAFKSFIGGFRHDAHPMAMLVGMLGSMASFYHNDLNLDDPEQRRLAAIRLIAKVPTIAAACHRHSIGWPIRYPRNNLEYTTRFLHMMKEVPSEPLELNPVAAKAMDLLFILHADHEQNASTSTVRLVGSTGANPYVCVASGVAALWGPAHGGANEAVLKMLAEIGRPENVKSAVDKAKDKNSGFRLMGFGHRVYKNYDPRAALVRKMTHEVLGALGVNDPLLDVAMKLEEAALQDEYFVQRKLYPNVDFYSGIIYKALGIPVEMFTVMFAIARTAGWVSHWLEQQNDPENKIGRPRQIYTGATTRDYVGIDQR</sequence>
<evidence type="ECO:0000256" key="9">
    <source>
        <dbReference type="RuleBase" id="RU003406"/>
    </source>
</evidence>
<evidence type="ECO:0000256" key="6">
    <source>
        <dbReference type="NCBIfam" id="TIGR01798"/>
    </source>
</evidence>
<dbReference type="SUPFAM" id="SSF48256">
    <property type="entry name" value="Citrate synthase"/>
    <property type="match status" value="1"/>
</dbReference>
<dbReference type="PIRSF" id="PIRSF001369">
    <property type="entry name" value="Citrate_synth"/>
    <property type="match status" value="1"/>
</dbReference>
<keyword evidence="10" id="KW-0012">Acyltransferase</keyword>
<keyword evidence="4 7" id="KW-0808">Transferase</keyword>
<comment type="catalytic activity">
    <reaction evidence="5 8">
        <text>oxaloacetate + acetyl-CoA + H2O = citrate + CoA + H(+)</text>
        <dbReference type="Rhea" id="RHEA:16845"/>
        <dbReference type="ChEBI" id="CHEBI:15377"/>
        <dbReference type="ChEBI" id="CHEBI:15378"/>
        <dbReference type="ChEBI" id="CHEBI:16452"/>
        <dbReference type="ChEBI" id="CHEBI:16947"/>
        <dbReference type="ChEBI" id="CHEBI:57287"/>
        <dbReference type="ChEBI" id="CHEBI:57288"/>
        <dbReference type="EC" id="2.3.3.16"/>
    </reaction>
</comment>
<dbReference type="Gene3D" id="2.20.28.60">
    <property type="match status" value="1"/>
</dbReference>
<dbReference type="CDD" id="cd06114">
    <property type="entry name" value="EcCS_like"/>
    <property type="match status" value="1"/>
</dbReference>
<evidence type="ECO:0000256" key="8">
    <source>
        <dbReference type="RuleBase" id="RU003370"/>
    </source>
</evidence>
<dbReference type="PRINTS" id="PR00143">
    <property type="entry name" value="CITRTSNTHASE"/>
</dbReference>
<dbReference type="RefSeq" id="WP_386667333.1">
    <property type="nucleotide sequence ID" value="NZ_JBHLTG010000001.1"/>
</dbReference>
<dbReference type="NCBIfam" id="NF004126">
    <property type="entry name" value="PRK05614.1"/>
    <property type="match status" value="1"/>
</dbReference>
<protein>
    <recommendedName>
        <fullName evidence="6 7">Citrate synthase</fullName>
    </recommendedName>
</protein>
<gene>
    <name evidence="10" type="ORF">ACFFGH_03905</name>
</gene>
<dbReference type="InterPro" id="IPR002020">
    <property type="entry name" value="Citrate_synthase"/>
</dbReference>
<dbReference type="PANTHER" id="PTHR42871">
    <property type="entry name" value="CITRATE SYNTHASE"/>
    <property type="match status" value="1"/>
</dbReference>
<keyword evidence="11" id="KW-1185">Reference proteome</keyword>
<organism evidence="10 11">
    <name type="scientific">Lysobacter korlensis</name>
    <dbReference type="NCBI Taxonomy" id="553636"/>
    <lineage>
        <taxon>Bacteria</taxon>
        <taxon>Pseudomonadati</taxon>
        <taxon>Pseudomonadota</taxon>
        <taxon>Gammaproteobacteria</taxon>
        <taxon>Lysobacterales</taxon>
        <taxon>Lysobacteraceae</taxon>
        <taxon>Lysobacter</taxon>
    </lineage>
</organism>
<dbReference type="InterPro" id="IPR010953">
    <property type="entry name" value="Citrate_synthase_typ-I"/>
</dbReference>
<accession>A0ABV6RJ45</accession>
<dbReference type="Gene3D" id="1.10.230.10">
    <property type="entry name" value="Cytochrome P450-Terp, domain 2"/>
    <property type="match status" value="1"/>
</dbReference>
<dbReference type="NCBIfam" id="TIGR01798">
    <property type="entry name" value="cit_synth_I"/>
    <property type="match status" value="1"/>
</dbReference>
<dbReference type="GO" id="GO:0036440">
    <property type="term" value="F:citrate synthase activity"/>
    <property type="evidence" value="ECO:0007669"/>
    <property type="project" value="UniProtKB-EC"/>
</dbReference>
<evidence type="ECO:0000313" key="10">
    <source>
        <dbReference type="EMBL" id="MFC0676997.1"/>
    </source>
</evidence>
<evidence type="ECO:0000256" key="4">
    <source>
        <dbReference type="ARBA" id="ARBA00022679"/>
    </source>
</evidence>
<evidence type="ECO:0000256" key="1">
    <source>
        <dbReference type="ARBA" id="ARBA00004751"/>
    </source>
</evidence>
<dbReference type="Gene3D" id="1.10.580.10">
    <property type="entry name" value="Citrate Synthase, domain 1"/>
    <property type="match status" value="1"/>
</dbReference>
<dbReference type="InterPro" id="IPR019810">
    <property type="entry name" value="Citrate_synthase_AS"/>
</dbReference>
<comment type="similarity">
    <text evidence="2 7 9">Belongs to the citrate synthase family.</text>
</comment>
<evidence type="ECO:0000313" key="11">
    <source>
        <dbReference type="Proteomes" id="UP001589896"/>
    </source>
</evidence>
<keyword evidence="3 8" id="KW-0816">Tricarboxylic acid cycle</keyword>
<proteinExistence type="inferred from homology"/>